<proteinExistence type="predicted"/>
<keyword evidence="1" id="KW-0472">Membrane</keyword>
<feature type="transmembrane region" description="Helical" evidence="1">
    <location>
        <begin position="467"/>
        <end position="494"/>
    </location>
</feature>
<dbReference type="GO" id="GO:0005886">
    <property type="term" value="C:plasma membrane"/>
    <property type="evidence" value="ECO:0007669"/>
    <property type="project" value="TreeGrafter"/>
</dbReference>
<evidence type="ECO:0000256" key="1">
    <source>
        <dbReference type="SAM" id="Phobius"/>
    </source>
</evidence>
<feature type="transmembrane region" description="Helical" evidence="1">
    <location>
        <begin position="854"/>
        <end position="873"/>
    </location>
</feature>
<evidence type="ECO:0000313" key="3">
    <source>
        <dbReference type="Proteomes" id="UP000179934"/>
    </source>
</evidence>
<evidence type="ECO:0000313" key="2">
    <source>
        <dbReference type="EMBL" id="OHY92241.1"/>
    </source>
</evidence>
<feature type="transmembrane region" description="Helical" evidence="1">
    <location>
        <begin position="364"/>
        <end position="381"/>
    </location>
</feature>
<protein>
    <submittedName>
        <fullName evidence="2">Transporter</fullName>
    </submittedName>
</protein>
<sequence length="1024" mass="112949">MNLSTFVLRQKTFVIFFTLLCTLVGLVSYFQLGKLEDPAFTVKSAVIVTLYPGADAGEVERLVTDQIETKLQEMAPLWKLRSLSRPGSSMIFVDLQEQVNSAELPQQWDLLRRKVDDVKLSLPPQAQLTIVQDEFSEVYGMLFSLYGDNVAMADLKDHARELQRRLKAVEGVKKVQLHGIREQVINIDLDDERLAQANLTTLQLIDQLTSQNMPLHSGDFPLGIEQLRVEQGGAFNSVEDIQNLSIKTGINGLESATVKLGDIANIYLDYQDPAMTLSRFNGQQAITLAVSPVNGINVVSIGDTLKQELVQFEATLPEGVHIGIIAYQPEEVAKSVNNFILNLAESVIIVVVVLLIFMGWRSAAIVGASLLLTILFTLIYLNLTQVDLQRVSLGSFILALGMLVDNAIVIVDLFESKLRQGIARHQAVSDSIREMALPLLAATLIAALGTAPVLFSQTDAAEFALSIVQVLCSSLLLSWLIAMTVTPLLCWYFIPTPSQTDGTARVSAMAQLYQKAVFWSVDHPVKLLLGVAPVLLLTLVAIPLLQVNFMPSSDRPMLFLDYWLPNGGRIAQTSADMHKIERWLLRQPQVISISSHVGESAPRFSVTVEPEPFDNSYGQILINTRSYDDIASLTAAGDAWLQAEFPYAEPRFRPLKLATKDKFAIEARFVGPDPQELHRLANQAKQLLAANPRLIYIRDNWRQESKVLVPLINQDAARMAGVNRTDIANAISRATDGSLIGLMRCDDDLIPIKLRSSNASLEHFGNIPVRSLLGSHSVPMGQVVDGIEFKGEESMRWRYNRQPAITVQADVRGDTPSNVRKAVASELEAIALPPGYTMEWGGEYYDEKRSVDDLMTQTPKAMILMTIILVAMFSAYRQPFIILVTLPLASIGVVWSLLLLDKPFGFMAIVGLICLSGMIIKNGIVLIDQIELERKNGRALAEAVKVATLNRTMAISMAALTTVLGMIPLLTDRLFDQMAATIVGGLSAASFLSLFVMPALYQLLYRGDKQAAITPSISKEQCHD</sequence>
<feature type="transmembrane region" description="Helical" evidence="1">
    <location>
        <begin position="12"/>
        <end position="32"/>
    </location>
</feature>
<feature type="transmembrane region" description="Helical" evidence="1">
    <location>
        <begin position="904"/>
        <end position="927"/>
    </location>
</feature>
<dbReference type="Gene3D" id="3.30.2090.10">
    <property type="entry name" value="Multidrug efflux transporter AcrB TolC docking domain, DN and DC subdomains"/>
    <property type="match status" value="2"/>
</dbReference>
<dbReference type="STRING" id="646.BJD16_13710"/>
<dbReference type="EMBL" id="MKFU01000015">
    <property type="protein sequence ID" value="OHY92241.1"/>
    <property type="molecule type" value="Genomic_DNA"/>
</dbReference>
<feature type="transmembrane region" description="Helical" evidence="1">
    <location>
        <begin position="393"/>
        <end position="414"/>
    </location>
</feature>
<dbReference type="GeneID" id="58923057"/>
<dbReference type="InterPro" id="IPR027463">
    <property type="entry name" value="AcrB_DN_DC_subdom"/>
</dbReference>
<organism evidence="2 3">
    <name type="scientific">Aeromonas sobria</name>
    <dbReference type="NCBI Taxonomy" id="646"/>
    <lineage>
        <taxon>Bacteria</taxon>
        <taxon>Pseudomonadati</taxon>
        <taxon>Pseudomonadota</taxon>
        <taxon>Gammaproteobacteria</taxon>
        <taxon>Aeromonadales</taxon>
        <taxon>Aeromonadaceae</taxon>
        <taxon>Aeromonas</taxon>
    </lineage>
</organism>
<comment type="caution">
    <text evidence="2">The sequence shown here is derived from an EMBL/GenBank/DDBJ whole genome shotgun (WGS) entry which is preliminary data.</text>
</comment>
<dbReference type="SUPFAM" id="SSF82866">
    <property type="entry name" value="Multidrug efflux transporter AcrB transmembrane domain"/>
    <property type="match status" value="2"/>
</dbReference>
<gene>
    <name evidence="2" type="ORF">BJD16_13710</name>
</gene>
<dbReference type="Proteomes" id="UP000179934">
    <property type="component" value="Unassembled WGS sequence"/>
</dbReference>
<name>A0A1S2CX49_AERSO</name>
<keyword evidence="1" id="KW-1133">Transmembrane helix</keyword>
<dbReference type="Gene3D" id="1.20.1640.10">
    <property type="entry name" value="Multidrug efflux transporter AcrB transmembrane domain"/>
    <property type="match status" value="2"/>
</dbReference>
<keyword evidence="1" id="KW-0812">Transmembrane</keyword>
<reference evidence="2 3" key="1">
    <citation type="submission" date="2016-09" db="EMBL/GenBank/DDBJ databases">
        <title>Draft Genome Sequence of Aeromonas sobria Strain 08005, Isolated from Sick Rana catesbeiana.</title>
        <authorList>
            <person name="Yang Q."/>
        </authorList>
    </citation>
    <scope>NUCLEOTIDE SEQUENCE [LARGE SCALE GENOMIC DNA]</scope>
    <source>
        <strain evidence="2 3">08005</strain>
    </source>
</reference>
<dbReference type="Pfam" id="PF00873">
    <property type="entry name" value="ACR_tran"/>
    <property type="match status" value="1"/>
</dbReference>
<accession>A0A1S2CX49</accession>
<dbReference type="PRINTS" id="PR00702">
    <property type="entry name" value="ACRIFLAVINRP"/>
</dbReference>
<dbReference type="SUPFAM" id="SSF82714">
    <property type="entry name" value="Multidrug efflux transporter AcrB TolC docking domain, DN and DC subdomains"/>
    <property type="match status" value="2"/>
</dbReference>
<dbReference type="RefSeq" id="WP_042021898.1">
    <property type="nucleotide sequence ID" value="NZ_CDBW01000029.1"/>
</dbReference>
<dbReference type="PANTHER" id="PTHR32063">
    <property type="match status" value="1"/>
</dbReference>
<dbReference type="InterPro" id="IPR001036">
    <property type="entry name" value="Acrflvin-R"/>
</dbReference>
<feature type="transmembrane region" description="Helical" evidence="1">
    <location>
        <begin position="339"/>
        <end position="357"/>
    </location>
</feature>
<dbReference type="AlphaFoldDB" id="A0A1S2CX49"/>
<feature type="transmembrane region" description="Helical" evidence="1">
    <location>
        <begin position="527"/>
        <end position="545"/>
    </location>
</feature>
<dbReference type="Gene3D" id="3.30.70.1320">
    <property type="entry name" value="Multidrug efflux transporter AcrB pore domain like"/>
    <property type="match status" value="1"/>
</dbReference>
<dbReference type="SUPFAM" id="SSF82693">
    <property type="entry name" value="Multidrug efflux transporter AcrB pore domain, PN1, PN2, PC1 and PC2 subdomains"/>
    <property type="match status" value="2"/>
</dbReference>
<dbReference type="Gene3D" id="3.30.70.1430">
    <property type="entry name" value="Multidrug efflux transporter AcrB pore domain"/>
    <property type="match status" value="2"/>
</dbReference>
<dbReference type="PANTHER" id="PTHR32063:SF18">
    <property type="entry name" value="CATION EFFLUX SYSTEM PROTEIN"/>
    <property type="match status" value="1"/>
</dbReference>
<feature type="transmembrane region" description="Helical" evidence="1">
    <location>
        <begin position="979"/>
        <end position="1001"/>
    </location>
</feature>
<feature type="transmembrane region" description="Helical" evidence="1">
    <location>
        <begin position="948"/>
        <end position="967"/>
    </location>
</feature>
<dbReference type="Gene3D" id="3.30.70.1440">
    <property type="entry name" value="Multidrug efflux transporter AcrB pore domain"/>
    <property type="match status" value="1"/>
</dbReference>
<dbReference type="GO" id="GO:0042910">
    <property type="term" value="F:xenobiotic transmembrane transporter activity"/>
    <property type="evidence" value="ECO:0007669"/>
    <property type="project" value="TreeGrafter"/>
</dbReference>
<dbReference type="OrthoDB" id="9757940at2"/>
<feature type="transmembrane region" description="Helical" evidence="1">
    <location>
        <begin position="435"/>
        <end position="455"/>
    </location>
</feature>
<feature type="transmembrane region" description="Helical" evidence="1">
    <location>
        <begin position="880"/>
        <end position="898"/>
    </location>
</feature>